<name>A0ACC6FTA5_9HELI</name>
<reference evidence="1 2" key="1">
    <citation type="journal article" date="2023" name="Microorganisms">
        <title>Isolation and Genomic Characteristics of Cat-Borne Campylobacter felis sp. nov. and Sheep-Borne Campylobacter ovis sp. nov.</title>
        <authorList>
            <person name="Wang H."/>
            <person name="Li Y."/>
            <person name="Gu Y."/>
            <person name="Zhou G."/>
            <person name="Chen X."/>
            <person name="Zhang X."/>
            <person name="Shao Z."/>
            <person name="Zhang J."/>
            <person name="Zhang M."/>
        </authorList>
    </citation>
    <scope>NUCLEOTIDE SEQUENCE [LARGE SCALE GENOMIC DNA]</scope>
    <source>
        <strain evidence="1 2">XJK30-2</strain>
    </source>
</reference>
<gene>
    <name evidence="1" type="ORF">NYG90_05665</name>
</gene>
<dbReference type="EMBL" id="JANURN010000004">
    <property type="protein sequence ID" value="MDL0082163.1"/>
    <property type="molecule type" value="Genomic_DNA"/>
</dbReference>
<evidence type="ECO:0000313" key="2">
    <source>
        <dbReference type="Proteomes" id="UP001173802"/>
    </source>
</evidence>
<proteinExistence type="predicted"/>
<sequence>MLGREAILSGVKVIQMTKVDSTQDELRRRLESTFLHKPLCVVAQSQSKGRGSRGNVWDNEQALMFSFAYNAPLILPDDVPAQSVAIFLGCIIRDILRESGSSAWLKYPNDLYVLDKKAGGILIERVKGVLLCGVGINVASERFGKIDIALDEEKFFARLFEVLQNPPSWKQIFSNYKLEFWRNYPFSFHIGDELVSLRDAFLLEDGGVNIGGRVVYNLRECGV</sequence>
<dbReference type="EC" id="6.3.4.15" evidence="1"/>
<comment type="caution">
    <text evidence="1">The sequence shown here is derived from an EMBL/GenBank/DDBJ whole genome shotgun (WGS) entry which is preliminary data.</text>
</comment>
<dbReference type="Proteomes" id="UP001173802">
    <property type="component" value="Unassembled WGS sequence"/>
</dbReference>
<evidence type="ECO:0000313" key="1">
    <source>
        <dbReference type="EMBL" id="MDL0082163.1"/>
    </source>
</evidence>
<organism evidence="1 2">
    <name type="scientific">Helicobacter zhangjianzhongii</name>
    <dbReference type="NCBI Taxonomy" id="2974574"/>
    <lineage>
        <taxon>Bacteria</taxon>
        <taxon>Pseudomonadati</taxon>
        <taxon>Campylobacterota</taxon>
        <taxon>Epsilonproteobacteria</taxon>
        <taxon>Campylobacterales</taxon>
        <taxon>Helicobacteraceae</taxon>
        <taxon>Helicobacter</taxon>
    </lineage>
</organism>
<keyword evidence="2" id="KW-1185">Reference proteome</keyword>
<accession>A0ACC6FTA5</accession>
<keyword evidence="1" id="KW-0436">Ligase</keyword>
<protein>
    <submittedName>
        <fullName evidence="1">Biotin--[acetyl-CoA-carboxylase] ligase</fullName>
        <ecNumber evidence="1">6.3.4.15</ecNumber>
    </submittedName>
</protein>